<dbReference type="OrthoDB" id="263893at2759"/>
<keyword evidence="7 9" id="KW-0472">Membrane</keyword>
<evidence type="ECO:0000256" key="6">
    <source>
        <dbReference type="ARBA" id="ARBA00022989"/>
    </source>
</evidence>
<dbReference type="InterPro" id="IPR009542">
    <property type="entry name" value="Spc1/SPCS1"/>
</dbReference>
<dbReference type="STRING" id="1230905.A0A1G4IR42"/>
<sequence length="88" mass="10143">MSEIMQEVQKKLTFPIDFASQRRADTLVFRVLLFGTITACFVGFLTQSVVNLVWCFGISYFLSLLAVLPSYPWYNKQRPTWVKTKIGS</sequence>
<protein>
    <recommendedName>
        <fullName evidence="3">Signal peptidase complex subunit 1</fullName>
    </recommendedName>
</protein>
<evidence type="ECO:0000313" key="10">
    <source>
        <dbReference type="EMBL" id="SCU79200.1"/>
    </source>
</evidence>
<evidence type="ECO:0000256" key="1">
    <source>
        <dbReference type="ARBA" id="ARBA00004477"/>
    </source>
</evidence>
<evidence type="ECO:0000256" key="9">
    <source>
        <dbReference type="SAM" id="Phobius"/>
    </source>
</evidence>
<dbReference type="PANTHER" id="PTHR13202:SF0">
    <property type="entry name" value="SIGNAL PEPTIDASE COMPLEX SUBUNIT 1"/>
    <property type="match status" value="1"/>
</dbReference>
<name>A0A1G4IR42_9SACH</name>
<comment type="function">
    <text evidence="8">Component of the signal peptidase complex (SPC) which catalyzes the cleavage of N-terminal signal sequences from nascent proteins as they are translocated into the lumen of the endoplasmic reticulum. Dispensable for SPC enzymatic activity.</text>
</comment>
<evidence type="ECO:0000256" key="5">
    <source>
        <dbReference type="ARBA" id="ARBA00022824"/>
    </source>
</evidence>
<comment type="subcellular location">
    <subcellularLocation>
        <location evidence="1">Endoplasmic reticulum membrane</location>
        <topology evidence="1">Multi-pass membrane protein</topology>
    </subcellularLocation>
</comment>
<evidence type="ECO:0000313" key="11">
    <source>
        <dbReference type="Proteomes" id="UP000191024"/>
    </source>
</evidence>
<evidence type="ECO:0000256" key="4">
    <source>
        <dbReference type="ARBA" id="ARBA00022692"/>
    </source>
</evidence>
<accession>A0A1G4IR42</accession>
<dbReference type="GO" id="GO:0045047">
    <property type="term" value="P:protein targeting to ER"/>
    <property type="evidence" value="ECO:0007669"/>
    <property type="project" value="TreeGrafter"/>
</dbReference>
<dbReference type="EMBL" id="LT598462">
    <property type="protein sequence ID" value="SCU79200.1"/>
    <property type="molecule type" value="Genomic_DNA"/>
</dbReference>
<dbReference type="Pfam" id="PF06645">
    <property type="entry name" value="SPC12"/>
    <property type="match status" value="1"/>
</dbReference>
<evidence type="ECO:0000256" key="7">
    <source>
        <dbReference type="ARBA" id="ARBA00023136"/>
    </source>
</evidence>
<keyword evidence="5" id="KW-0256">Endoplasmic reticulum</keyword>
<evidence type="ECO:0000256" key="3">
    <source>
        <dbReference type="ARBA" id="ARBA00017059"/>
    </source>
</evidence>
<keyword evidence="11" id="KW-1185">Reference proteome</keyword>
<organism evidence="10 11">
    <name type="scientific">Lachancea mirantina</name>
    <dbReference type="NCBI Taxonomy" id="1230905"/>
    <lineage>
        <taxon>Eukaryota</taxon>
        <taxon>Fungi</taxon>
        <taxon>Dikarya</taxon>
        <taxon>Ascomycota</taxon>
        <taxon>Saccharomycotina</taxon>
        <taxon>Saccharomycetes</taxon>
        <taxon>Saccharomycetales</taxon>
        <taxon>Saccharomycetaceae</taxon>
        <taxon>Lachancea</taxon>
    </lineage>
</organism>
<feature type="transmembrane region" description="Helical" evidence="9">
    <location>
        <begin position="27"/>
        <end position="45"/>
    </location>
</feature>
<dbReference type="PANTHER" id="PTHR13202">
    <property type="entry name" value="MICROSOMAL SIGNAL PEPTIDASE 12 KDA SUBUNIT"/>
    <property type="match status" value="1"/>
</dbReference>
<evidence type="ECO:0000256" key="8">
    <source>
        <dbReference type="ARBA" id="ARBA00045204"/>
    </source>
</evidence>
<gene>
    <name evidence="10" type="ORF">LAMI_0A07734G</name>
</gene>
<dbReference type="AlphaFoldDB" id="A0A1G4IR42"/>
<dbReference type="GO" id="GO:0006465">
    <property type="term" value="P:signal peptide processing"/>
    <property type="evidence" value="ECO:0007669"/>
    <property type="project" value="InterPro"/>
</dbReference>
<keyword evidence="4 9" id="KW-0812">Transmembrane</keyword>
<reference evidence="10 11" key="1">
    <citation type="submission" date="2016-03" db="EMBL/GenBank/DDBJ databases">
        <authorList>
            <person name="Devillers H."/>
        </authorList>
    </citation>
    <scope>NUCLEOTIDE SEQUENCE [LARGE SCALE GENOMIC DNA]</scope>
    <source>
        <strain evidence="10">CBS 11717</strain>
    </source>
</reference>
<dbReference type="Proteomes" id="UP000191024">
    <property type="component" value="Chromosome A"/>
</dbReference>
<feature type="transmembrane region" description="Helical" evidence="9">
    <location>
        <begin position="51"/>
        <end position="74"/>
    </location>
</feature>
<proteinExistence type="inferred from homology"/>
<evidence type="ECO:0000256" key="2">
    <source>
        <dbReference type="ARBA" id="ARBA00005245"/>
    </source>
</evidence>
<keyword evidence="6 9" id="KW-1133">Transmembrane helix</keyword>
<dbReference type="GO" id="GO:0005787">
    <property type="term" value="C:signal peptidase complex"/>
    <property type="evidence" value="ECO:0007669"/>
    <property type="project" value="InterPro"/>
</dbReference>
<comment type="similarity">
    <text evidence="2">Belongs to the SPCS1 family.</text>
</comment>